<feature type="region of interest" description="Disordered" evidence="1">
    <location>
        <begin position="86"/>
        <end position="140"/>
    </location>
</feature>
<organism evidence="2 3">
    <name type="scientific">Dankookia rubra</name>
    <dbReference type="NCBI Taxonomy" id="1442381"/>
    <lineage>
        <taxon>Bacteria</taxon>
        <taxon>Pseudomonadati</taxon>
        <taxon>Pseudomonadota</taxon>
        <taxon>Alphaproteobacteria</taxon>
        <taxon>Acetobacterales</taxon>
        <taxon>Roseomonadaceae</taxon>
        <taxon>Dankookia</taxon>
    </lineage>
</organism>
<gene>
    <name evidence="2" type="ORF">E2C06_03585</name>
</gene>
<evidence type="ECO:0000313" key="2">
    <source>
        <dbReference type="EMBL" id="TDH63925.1"/>
    </source>
</evidence>
<reference evidence="2 3" key="1">
    <citation type="journal article" date="2016" name="J. Microbiol.">
        <title>Dankookia rubra gen. nov., sp. nov., an alphaproteobacterium isolated from sediment of a shallow stream.</title>
        <authorList>
            <person name="Kim W.H."/>
            <person name="Kim D.H."/>
            <person name="Kang K."/>
            <person name="Ahn T.Y."/>
        </authorList>
    </citation>
    <scope>NUCLEOTIDE SEQUENCE [LARGE SCALE GENOMIC DNA]</scope>
    <source>
        <strain evidence="2 3">JCM30602</strain>
    </source>
</reference>
<dbReference type="Pfam" id="PF10009">
    <property type="entry name" value="DUF2252"/>
    <property type="match status" value="1"/>
</dbReference>
<dbReference type="InterPro" id="IPR018721">
    <property type="entry name" value="DUF2252"/>
</dbReference>
<name>A0A4V3AB10_9PROT</name>
<dbReference type="AlphaFoldDB" id="A0A4V3AB10"/>
<sequence>MPGPDIIDALDAWLGRQCGVIPAALARKRALMAADPSAFLRGTAFRFAAQFAALLPKLATTFPVAVRGDPHLADFRTWRDAEDPPASRWFGASTTRMRRPPCPSPPTSSDWRQAPWWPAPTTPPKISRHRRMVRRQGGARGQIAGRLRLPAGRHSRSCLALSGGLRQRTRPHTGPWFRLQPGLVIRSLAPDSRKLDAPGGDASALLTLLDALGGEIGHLHASTAAGGGAVLGTCETS</sequence>
<evidence type="ECO:0000313" key="3">
    <source>
        <dbReference type="Proteomes" id="UP000295096"/>
    </source>
</evidence>
<protein>
    <submittedName>
        <fullName evidence="2">DUF2252 domain-containing protein</fullName>
    </submittedName>
</protein>
<evidence type="ECO:0000256" key="1">
    <source>
        <dbReference type="SAM" id="MobiDB-lite"/>
    </source>
</evidence>
<keyword evidence="3" id="KW-1185">Reference proteome</keyword>
<accession>A0A4V3AB10</accession>
<dbReference type="RefSeq" id="WP_133287205.1">
    <property type="nucleotide sequence ID" value="NZ_SMSJ01000003.1"/>
</dbReference>
<comment type="caution">
    <text evidence="2">The sequence shown here is derived from an EMBL/GenBank/DDBJ whole genome shotgun (WGS) entry which is preliminary data.</text>
</comment>
<dbReference type="Proteomes" id="UP000295096">
    <property type="component" value="Unassembled WGS sequence"/>
</dbReference>
<dbReference type="EMBL" id="SMSJ01000003">
    <property type="protein sequence ID" value="TDH63925.1"/>
    <property type="molecule type" value="Genomic_DNA"/>
</dbReference>
<proteinExistence type="predicted"/>
<dbReference type="OrthoDB" id="1491115at2"/>